<comment type="caution">
    <text evidence="1">The sequence shown here is derived from an EMBL/GenBank/DDBJ whole genome shotgun (WGS) entry which is preliminary data.</text>
</comment>
<dbReference type="PATRIC" id="fig|1365253.3.peg.2053"/>
<dbReference type="Proteomes" id="UP000076587">
    <property type="component" value="Unassembled WGS sequence"/>
</dbReference>
<gene>
    <name evidence="1" type="ORF">N482_01275</name>
</gene>
<dbReference type="EMBL" id="AUXT01000150">
    <property type="protein sequence ID" value="KZN47906.1"/>
    <property type="molecule type" value="Genomic_DNA"/>
</dbReference>
<reference evidence="1 2" key="1">
    <citation type="submission" date="2013-07" db="EMBL/GenBank/DDBJ databases">
        <title>Comparative Genomic and Metabolomic Analysis of Twelve Strains of Pseudoalteromonas luteoviolacea.</title>
        <authorList>
            <person name="Vynne N.G."/>
            <person name="Mansson M."/>
            <person name="Gram L."/>
        </authorList>
    </citation>
    <scope>NUCLEOTIDE SEQUENCE [LARGE SCALE GENOMIC DNA]</scope>
    <source>
        <strain evidence="1 2">NCIMB 1942</strain>
    </source>
</reference>
<dbReference type="AlphaFoldDB" id="A0A167CPH0"/>
<sequence length="48" mass="5092">MQLFVVPIDVTFIALKTLLLSDWAGVSKSNKIGETVALKSRSSSAIGV</sequence>
<evidence type="ECO:0000313" key="2">
    <source>
        <dbReference type="Proteomes" id="UP000076587"/>
    </source>
</evidence>
<protein>
    <submittedName>
        <fullName evidence="1">Uncharacterized protein</fullName>
    </submittedName>
</protein>
<name>A0A167CPH0_9GAMM</name>
<organism evidence="1 2">
    <name type="scientific">Pseudoalteromonas luteoviolacea NCIMB 1942</name>
    <dbReference type="NCBI Taxonomy" id="1365253"/>
    <lineage>
        <taxon>Bacteria</taxon>
        <taxon>Pseudomonadati</taxon>
        <taxon>Pseudomonadota</taxon>
        <taxon>Gammaproteobacteria</taxon>
        <taxon>Alteromonadales</taxon>
        <taxon>Pseudoalteromonadaceae</taxon>
        <taxon>Pseudoalteromonas</taxon>
    </lineage>
</organism>
<proteinExistence type="predicted"/>
<evidence type="ECO:0000313" key="1">
    <source>
        <dbReference type="EMBL" id="KZN47906.1"/>
    </source>
</evidence>
<accession>A0A167CPH0</accession>